<dbReference type="HOGENOM" id="CLU_1739327_0_0_0"/>
<dbReference type="InParanoid" id="Q01Z79"/>
<name>Q01Z79_SOLUE</name>
<proteinExistence type="predicted"/>
<dbReference type="AlphaFoldDB" id="Q01Z79"/>
<sequence length="150" mass="17064">MANGAVDLWALDEVHFQQQGSRCRMWIPPETRDPIVYHHPTRKSVGYFAAVRLRDGKLLFRRETGRFNRETFWEFLKIFRETSFETAAELSPSATMPNIIVPSYIWIGATACLALRPGLPATLQPGTESHRARLETDAPVVSPQSVLWIP</sequence>
<dbReference type="EMBL" id="CP000473">
    <property type="protein sequence ID" value="ABJ85036.1"/>
    <property type="molecule type" value="Genomic_DNA"/>
</dbReference>
<protein>
    <recommendedName>
        <fullName evidence="2">Tc1-like transposase DDE domain-containing protein</fullName>
    </recommendedName>
</protein>
<dbReference type="OrthoDB" id="193245at2"/>
<evidence type="ECO:0008006" key="2">
    <source>
        <dbReference type="Google" id="ProtNLM"/>
    </source>
</evidence>
<dbReference type="STRING" id="234267.Acid_4071"/>
<accession>Q01Z79</accession>
<reference evidence="1" key="1">
    <citation type="submission" date="2006-10" db="EMBL/GenBank/DDBJ databases">
        <title>Complete sequence of Solibacter usitatus Ellin6076.</title>
        <authorList>
            <consortium name="US DOE Joint Genome Institute"/>
            <person name="Copeland A."/>
            <person name="Lucas S."/>
            <person name="Lapidus A."/>
            <person name="Barry K."/>
            <person name="Detter J.C."/>
            <person name="Glavina del Rio T."/>
            <person name="Hammon N."/>
            <person name="Israni S."/>
            <person name="Dalin E."/>
            <person name="Tice H."/>
            <person name="Pitluck S."/>
            <person name="Thompson L.S."/>
            <person name="Brettin T."/>
            <person name="Bruce D."/>
            <person name="Han C."/>
            <person name="Tapia R."/>
            <person name="Gilna P."/>
            <person name="Schmutz J."/>
            <person name="Larimer F."/>
            <person name="Land M."/>
            <person name="Hauser L."/>
            <person name="Kyrpides N."/>
            <person name="Mikhailova N."/>
            <person name="Janssen P.H."/>
            <person name="Kuske C.R."/>
            <person name="Richardson P."/>
        </authorList>
    </citation>
    <scope>NUCLEOTIDE SEQUENCE</scope>
    <source>
        <strain evidence="1">Ellin6076</strain>
    </source>
</reference>
<gene>
    <name evidence="1" type="ordered locus">Acid_4071</name>
</gene>
<dbReference type="KEGG" id="sus:Acid_4071"/>
<organism evidence="1">
    <name type="scientific">Solibacter usitatus (strain Ellin6076)</name>
    <dbReference type="NCBI Taxonomy" id="234267"/>
    <lineage>
        <taxon>Bacteria</taxon>
        <taxon>Pseudomonadati</taxon>
        <taxon>Acidobacteriota</taxon>
        <taxon>Terriglobia</taxon>
        <taxon>Bryobacterales</taxon>
        <taxon>Solibacteraceae</taxon>
        <taxon>Candidatus Solibacter</taxon>
    </lineage>
</organism>
<evidence type="ECO:0000313" key="1">
    <source>
        <dbReference type="EMBL" id="ABJ85036.1"/>
    </source>
</evidence>